<dbReference type="Proteomes" id="UP000273405">
    <property type="component" value="Unassembled WGS sequence"/>
</dbReference>
<keyword evidence="1" id="KW-0732">Signal</keyword>
<evidence type="ECO:0000256" key="1">
    <source>
        <dbReference type="SAM" id="SignalP"/>
    </source>
</evidence>
<keyword evidence="3" id="KW-1185">Reference proteome</keyword>
<proteinExistence type="predicted"/>
<name>A0A3A8NSH8_9BACT</name>
<evidence type="ECO:0000313" key="3">
    <source>
        <dbReference type="Proteomes" id="UP000273405"/>
    </source>
</evidence>
<organism evidence="2 3">
    <name type="scientific">Corallococcus sicarius</name>
    <dbReference type="NCBI Taxonomy" id="2316726"/>
    <lineage>
        <taxon>Bacteria</taxon>
        <taxon>Pseudomonadati</taxon>
        <taxon>Myxococcota</taxon>
        <taxon>Myxococcia</taxon>
        <taxon>Myxococcales</taxon>
        <taxon>Cystobacterineae</taxon>
        <taxon>Myxococcaceae</taxon>
        <taxon>Corallococcus</taxon>
    </lineage>
</organism>
<dbReference type="EMBL" id="RAWG01000012">
    <property type="protein sequence ID" value="RKH47346.1"/>
    <property type="molecule type" value="Genomic_DNA"/>
</dbReference>
<dbReference type="AlphaFoldDB" id="A0A3A8NSH8"/>
<protein>
    <submittedName>
        <fullName evidence="2">Uncharacterized protein</fullName>
    </submittedName>
</protein>
<feature type="signal peptide" evidence="1">
    <location>
        <begin position="1"/>
        <end position="19"/>
    </location>
</feature>
<dbReference type="RefSeq" id="WP_120623782.1">
    <property type="nucleotide sequence ID" value="NZ_RAWG01000012.1"/>
</dbReference>
<dbReference type="OrthoDB" id="5501815at2"/>
<feature type="chain" id="PRO_5017417879" evidence="1">
    <location>
        <begin position="20"/>
        <end position="419"/>
    </location>
</feature>
<gene>
    <name evidence="2" type="ORF">D7X12_03165</name>
</gene>
<evidence type="ECO:0000313" key="2">
    <source>
        <dbReference type="EMBL" id="RKH47346.1"/>
    </source>
</evidence>
<reference evidence="3" key="1">
    <citation type="submission" date="2018-09" db="EMBL/GenBank/DDBJ databases">
        <authorList>
            <person name="Livingstone P.G."/>
            <person name="Whitworth D.E."/>
        </authorList>
    </citation>
    <scope>NUCLEOTIDE SEQUENCE [LARGE SCALE GENOMIC DNA]</scope>
    <source>
        <strain evidence="3">CA040B</strain>
    </source>
</reference>
<accession>A0A3A8NSH8</accession>
<sequence length="419" mass="44078">MKPLCILVLLALVSLSGCGGGGPAPDPGVPDAVVGVSVTGTDRLASHASTVLTAVVEGTGTFSSEVTWSLLSGGGSLSATTGASVTYTAPFARADTAVTVQATSEGDPSKHGVFTFTVARAPAASLLDGAYSGFRSVEGTFIPTESPPRVEQFTLEPVSDTRVRLKPITGFPQGVLVDVHEDGTLAIPPQEGPASRYDKYCFRQQYFMREESSGPAGTGTWDAQGNLSLTWVSQRELECIGPGGPFPGTHSTSTSEITSVFTGRRDEASWPPAPSLLVGVYEGTYSFSETTSPDTGPETTQSGTRAFTLSIEQAEDGRFLLKMIDDHPEGIPGTVQNDGRDLGFSAFSKPPTESGEGCQRQLFIGWFPPPAGAGWGSWGNRGELSLLWVSRSETVCTGPDGATHRTFSSTFNTFTGRKR</sequence>
<comment type="caution">
    <text evidence="2">The sequence shown here is derived from an EMBL/GenBank/DDBJ whole genome shotgun (WGS) entry which is preliminary data.</text>
</comment>
<dbReference type="PROSITE" id="PS51257">
    <property type="entry name" value="PROKAR_LIPOPROTEIN"/>
    <property type="match status" value="1"/>
</dbReference>